<dbReference type="AlphaFoldDB" id="A0A195C3Q8"/>
<protein>
    <submittedName>
        <fullName evidence="1">Uncharacterized protein</fullName>
    </submittedName>
</protein>
<organism evidence="1 2">
    <name type="scientific">Cyphomyrmex costatus</name>
    <dbReference type="NCBI Taxonomy" id="456900"/>
    <lineage>
        <taxon>Eukaryota</taxon>
        <taxon>Metazoa</taxon>
        <taxon>Ecdysozoa</taxon>
        <taxon>Arthropoda</taxon>
        <taxon>Hexapoda</taxon>
        <taxon>Insecta</taxon>
        <taxon>Pterygota</taxon>
        <taxon>Neoptera</taxon>
        <taxon>Endopterygota</taxon>
        <taxon>Hymenoptera</taxon>
        <taxon>Apocrita</taxon>
        <taxon>Aculeata</taxon>
        <taxon>Formicoidea</taxon>
        <taxon>Formicidae</taxon>
        <taxon>Myrmicinae</taxon>
        <taxon>Cyphomyrmex</taxon>
    </lineage>
</organism>
<dbReference type="Proteomes" id="UP000078542">
    <property type="component" value="Unassembled WGS sequence"/>
</dbReference>
<reference evidence="1 2" key="1">
    <citation type="submission" date="2016-03" db="EMBL/GenBank/DDBJ databases">
        <title>Cyphomyrmex costatus WGS genome.</title>
        <authorList>
            <person name="Nygaard S."/>
            <person name="Hu H."/>
            <person name="Boomsma J."/>
            <person name="Zhang G."/>
        </authorList>
    </citation>
    <scope>NUCLEOTIDE SEQUENCE [LARGE SCALE GENOMIC DNA]</scope>
    <source>
        <strain evidence="1">MS0001</strain>
        <tissue evidence="1">Whole body</tissue>
    </source>
</reference>
<sequence>MRNSRNKEECVRKRLSFQNDYGNRFGRKRELDGTILTTLWRFRVAAPIRPKLFELCIKSQENERKKSRWCSHGERRTSLYLQKKVEVELENDGDED</sequence>
<name>A0A195C3Q8_9HYME</name>
<gene>
    <name evidence="1" type="ORF">ALC62_14151</name>
</gene>
<evidence type="ECO:0000313" key="1">
    <source>
        <dbReference type="EMBL" id="KYM95240.1"/>
    </source>
</evidence>
<proteinExistence type="predicted"/>
<keyword evidence="2" id="KW-1185">Reference proteome</keyword>
<accession>A0A195C3Q8</accession>
<evidence type="ECO:0000313" key="2">
    <source>
        <dbReference type="Proteomes" id="UP000078542"/>
    </source>
</evidence>
<dbReference type="EMBL" id="KQ978317">
    <property type="protein sequence ID" value="KYM95240.1"/>
    <property type="molecule type" value="Genomic_DNA"/>
</dbReference>